<name>A0A4C1ZE63_EUMVA</name>
<reference evidence="2 3" key="1">
    <citation type="journal article" date="2019" name="Commun. Biol.">
        <title>The bagworm genome reveals a unique fibroin gene that provides high tensile strength.</title>
        <authorList>
            <person name="Kono N."/>
            <person name="Nakamura H."/>
            <person name="Ohtoshi R."/>
            <person name="Tomita M."/>
            <person name="Numata K."/>
            <person name="Arakawa K."/>
        </authorList>
    </citation>
    <scope>NUCLEOTIDE SEQUENCE [LARGE SCALE GENOMIC DNA]</scope>
</reference>
<dbReference type="Proteomes" id="UP000299102">
    <property type="component" value="Unassembled WGS sequence"/>
</dbReference>
<protein>
    <submittedName>
        <fullName evidence="2">Uncharacterized protein</fullName>
    </submittedName>
</protein>
<comment type="caution">
    <text evidence="2">The sequence shown here is derived from an EMBL/GenBank/DDBJ whole genome shotgun (WGS) entry which is preliminary data.</text>
</comment>
<gene>
    <name evidence="2" type="ORF">EVAR_99975_1</name>
</gene>
<dbReference type="EMBL" id="BGZK01001834">
    <property type="protein sequence ID" value="GBP87071.1"/>
    <property type="molecule type" value="Genomic_DNA"/>
</dbReference>
<feature type="region of interest" description="Disordered" evidence="1">
    <location>
        <begin position="47"/>
        <end position="91"/>
    </location>
</feature>
<evidence type="ECO:0000313" key="2">
    <source>
        <dbReference type="EMBL" id="GBP87071.1"/>
    </source>
</evidence>
<keyword evidence="3" id="KW-1185">Reference proteome</keyword>
<evidence type="ECO:0000256" key="1">
    <source>
        <dbReference type="SAM" id="MobiDB-lite"/>
    </source>
</evidence>
<accession>A0A4C1ZE63</accession>
<proteinExistence type="predicted"/>
<dbReference type="AlphaFoldDB" id="A0A4C1ZE63"/>
<evidence type="ECO:0000313" key="3">
    <source>
        <dbReference type="Proteomes" id="UP000299102"/>
    </source>
</evidence>
<sequence>MNKFAVLEIYASACTDKRVTNEGKLKFRTLADAGRRARRVRKVRVMDDEFRGPRPKRNGKRILGDSRALRTKPAVARRGPRPRPPLIRSGSRRASGALAEFAYGRL</sequence>
<organism evidence="2 3">
    <name type="scientific">Eumeta variegata</name>
    <name type="common">Bagworm moth</name>
    <name type="synonym">Eumeta japonica</name>
    <dbReference type="NCBI Taxonomy" id="151549"/>
    <lineage>
        <taxon>Eukaryota</taxon>
        <taxon>Metazoa</taxon>
        <taxon>Ecdysozoa</taxon>
        <taxon>Arthropoda</taxon>
        <taxon>Hexapoda</taxon>
        <taxon>Insecta</taxon>
        <taxon>Pterygota</taxon>
        <taxon>Neoptera</taxon>
        <taxon>Endopterygota</taxon>
        <taxon>Lepidoptera</taxon>
        <taxon>Glossata</taxon>
        <taxon>Ditrysia</taxon>
        <taxon>Tineoidea</taxon>
        <taxon>Psychidae</taxon>
        <taxon>Oiketicinae</taxon>
        <taxon>Eumeta</taxon>
    </lineage>
</organism>